<proteinExistence type="predicted"/>
<reference evidence="3 4" key="1">
    <citation type="submission" date="2018-10" db="EMBL/GenBank/DDBJ databases">
        <title>Genomic Encyclopedia of Type Strains, Phase IV (KMG-IV): sequencing the most valuable type-strain genomes for metagenomic binning, comparative biology and taxonomic classification.</title>
        <authorList>
            <person name="Goeker M."/>
        </authorList>
    </citation>
    <scope>NUCLEOTIDE SEQUENCE [LARGE SCALE GENOMIC DNA]</scope>
    <source>
        <strain evidence="3 4">DSM 23229</strain>
    </source>
</reference>
<keyword evidence="1" id="KW-0378">Hydrolase</keyword>
<dbReference type="InterPro" id="IPR050135">
    <property type="entry name" value="dGTPase-like"/>
</dbReference>
<dbReference type="PANTHER" id="PTHR11373:SF32">
    <property type="entry name" value="DEOXYGUANOSINETRIPHOSPHATE TRIPHOSPHOHYDROLASE"/>
    <property type="match status" value="1"/>
</dbReference>
<dbReference type="PANTHER" id="PTHR11373">
    <property type="entry name" value="DEOXYNUCLEOSIDE TRIPHOSPHATE TRIPHOSPHOHYDROLASE"/>
    <property type="match status" value="1"/>
</dbReference>
<protein>
    <submittedName>
        <fullName evidence="3">dGTPase</fullName>
    </submittedName>
</protein>
<dbReference type="NCBIfam" id="TIGR01353">
    <property type="entry name" value="dGTP_triPase"/>
    <property type="match status" value="1"/>
</dbReference>
<gene>
    <name evidence="3" type="ORF">C7446_0718</name>
</gene>
<dbReference type="InterPro" id="IPR023293">
    <property type="entry name" value="dGTP_triP_hydro_central_sf"/>
</dbReference>
<dbReference type="Proteomes" id="UP000281975">
    <property type="component" value="Unassembled WGS sequence"/>
</dbReference>
<sequence>MASYDWSKLLNNKRRRSMEASNESDIWSTPRTEIERDYDRVVFSAATRRLANKTQVFPMDENDSVRTRLTHSNEVSNLARGAGVMLSNKKFLTDHVCRDRLIRDLPSVLAAVGLVHDMGNPPFGHQGEQAIRDWFESKLNSDELSGRCLDAKFNDFRRFDGNAQTFRLVNRLHAADGEYGVDLTVATLASMIKYPVFNSTKNSNYTKAGVFVSEEEIARQVWEESGLEEGVRHPLTYIMEACDDIAYATIDAEDTIKKGYASFNDLKRWLDDKEIKNSFNDIYNKIDKKINYFAAQQKLTNEVRDEVSVEIFRALAINQFLNAAVEQFSNDMENLGGGYLESRESGYYEIVEEFHLKKEIKAMKDFTKHYGFGNHDVLELELSGRIYIQGVMDFVWEGIKDLDEGLSSSSHYNKFILSKISRNYLREFKRAYSEAGEDRAEKNYARFQLLVDYVSGMTENYLQRTYNEIKPFYEKCSLR</sequence>
<dbReference type="SUPFAM" id="SSF109604">
    <property type="entry name" value="HD-domain/PDEase-like"/>
    <property type="match status" value="1"/>
</dbReference>
<dbReference type="RefSeq" id="WP_170149994.1">
    <property type="nucleotide sequence ID" value="NZ_RBIN01000002.1"/>
</dbReference>
<dbReference type="SMART" id="SM00471">
    <property type="entry name" value="HDc"/>
    <property type="match status" value="1"/>
</dbReference>
<feature type="domain" description="HD/PDEase" evidence="2">
    <location>
        <begin position="64"/>
        <end position="257"/>
    </location>
</feature>
<dbReference type="Gene3D" id="1.10.3410.10">
    <property type="entry name" value="putative deoxyguanosinetriphosphate triphosphohydrolase like domain"/>
    <property type="match status" value="1"/>
</dbReference>
<dbReference type="GO" id="GO:0006203">
    <property type="term" value="P:dGTP catabolic process"/>
    <property type="evidence" value="ECO:0007669"/>
    <property type="project" value="TreeGrafter"/>
</dbReference>
<dbReference type="Gene3D" id="1.10.3550.10">
    <property type="entry name" value="eoxyguanosinetriphosphate triphosphohydrolase domain-like"/>
    <property type="match status" value="1"/>
</dbReference>
<evidence type="ECO:0000259" key="2">
    <source>
        <dbReference type="SMART" id="SM00471"/>
    </source>
</evidence>
<dbReference type="InterPro" id="IPR006261">
    <property type="entry name" value="dGTPase"/>
</dbReference>
<comment type="caution">
    <text evidence="3">The sequence shown here is derived from an EMBL/GenBank/DDBJ whole genome shotgun (WGS) entry which is preliminary data.</text>
</comment>
<evidence type="ECO:0000256" key="1">
    <source>
        <dbReference type="ARBA" id="ARBA00022801"/>
    </source>
</evidence>
<dbReference type="InterPro" id="IPR003607">
    <property type="entry name" value="HD/PDEase_dom"/>
</dbReference>
<keyword evidence="4" id="KW-1185">Reference proteome</keyword>
<dbReference type="Gene3D" id="1.10.3210.10">
    <property type="entry name" value="Hypothetical protein af1432"/>
    <property type="match status" value="1"/>
</dbReference>
<accession>A0A420WZF9</accession>
<name>A0A420WZF9_9GAMM</name>
<organism evidence="3 4">
    <name type="scientific">Kushneria sinocarnis</name>
    <dbReference type="NCBI Taxonomy" id="595502"/>
    <lineage>
        <taxon>Bacteria</taxon>
        <taxon>Pseudomonadati</taxon>
        <taxon>Pseudomonadota</taxon>
        <taxon>Gammaproteobacteria</taxon>
        <taxon>Oceanospirillales</taxon>
        <taxon>Halomonadaceae</taxon>
        <taxon>Kushneria</taxon>
    </lineage>
</organism>
<dbReference type="EMBL" id="RBIN01000002">
    <property type="protein sequence ID" value="RKR06723.1"/>
    <property type="molecule type" value="Genomic_DNA"/>
</dbReference>
<dbReference type="AlphaFoldDB" id="A0A420WZF9"/>
<dbReference type="InterPro" id="IPR027432">
    <property type="entry name" value="dGTP_triphosphohydrolase_C"/>
</dbReference>
<dbReference type="GO" id="GO:0008832">
    <property type="term" value="F:dGTPase activity"/>
    <property type="evidence" value="ECO:0007669"/>
    <property type="project" value="TreeGrafter"/>
</dbReference>
<evidence type="ECO:0000313" key="4">
    <source>
        <dbReference type="Proteomes" id="UP000281975"/>
    </source>
</evidence>
<evidence type="ECO:0000313" key="3">
    <source>
        <dbReference type="EMBL" id="RKR06723.1"/>
    </source>
</evidence>